<dbReference type="PANTHER" id="PTHR42954">
    <property type="entry name" value="FE(2+) TRANSPORT PROTEIN A"/>
    <property type="match status" value="1"/>
</dbReference>
<sequence>MSNNRVQDLKPGDTARVVRFAKGDRGYRQRLLAMGVTPGVVFSITRVAPFGDPIEISVRNFTLTLRKTEADILEIERV</sequence>
<dbReference type="Proteomes" id="UP000680714">
    <property type="component" value="Unassembled WGS sequence"/>
</dbReference>
<dbReference type="RefSeq" id="WP_211550948.1">
    <property type="nucleotide sequence ID" value="NZ_JAGTUF010000021.1"/>
</dbReference>
<name>A0ABS5IFY3_9PROT</name>
<comment type="caution">
    <text evidence="3">The sequence shown here is derived from an EMBL/GenBank/DDBJ whole genome shotgun (WGS) entry which is preliminary data.</text>
</comment>
<dbReference type="PANTHER" id="PTHR42954:SF2">
    <property type="entry name" value="FE(2+) TRANSPORT PROTEIN A"/>
    <property type="match status" value="1"/>
</dbReference>
<keyword evidence="1" id="KW-0408">Iron</keyword>
<keyword evidence="4" id="KW-1185">Reference proteome</keyword>
<feature type="domain" description="Ferrous iron transporter FeoA-like" evidence="2">
    <location>
        <begin position="4"/>
        <end position="77"/>
    </location>
</feature>
<evidence type="ECO:0000313" key="4">
    <source>
        <dbReference type="Proteomes" id="UP000680714"/>
    </source>
</evidence>
<dbReference type="InterPro" id="IPR052713">
    <property type="entry name" value="FeoA"/>
</dbReference>
<evidence type="ECO:0000259" key="2">
    <source>
        <dbReference type="SMART" id="SM00899"/>
    </source>
</evidence>
<dbReference type="InterPro" id="IPR038157">
    <property type="entry name" value="FeoA_core_dom"/>
</dbReference>
<protein>
    <submittedName>
        <fullName evidence="3">Ferrous iron transport protein A</fullName>
    </submittedName>
</protein>
<gene>
    <name evidence="3" type="ORF">KEC16_16495</name>
</gene>
<dbReference type="SUPFAM" id="SSF50037">
    <property type="entry name" value="C-terminal domain of transcriptional repressors"/>
    <property type="match status" value="1"/>
</dbReference>
<dbReference type="EMBL" id="JAGTUF010000021">
    <property type="protein sequence ID" value="MBR9973325.1"/>
    <property type="molecule type" value="Genomic_DNA"/>
</dbReference>
<reference evidence="3 4" key="1">
    <citation type="submission" date="2021-04" db="EMBL/GenBank/DDBJ databases">
        <title>Magnetospirillum sulfuroxidans sp. nov., a facultative chemolithoautotrophic sulfur-oxidizing alphaproteobacterium isolated from freshwater sediment and proposals for Paramagetospirillum gen. nov., and Magnetospirillaceae fam. nov.</title>
        <authorList>
            <person name="Koziaeva V."/>
            <person name="Geelhoed J.S."/>
            <person name="Sorokin D.Y."/>
            <person name="Grouzdev D.S."/>
        </authorList>
    </citation>
    <scope>NUCLEOTIDE SEQUENCE [LARGE SCALE GENOMIC DNA]</scope>
    <source>
        <strain evidence="3 4">J10</strain>
    </source>
</reference>
<dbReference type="SMART" id="SM00899">
    <property type="entry name" value="FeoA"/>
    <property type="match status" value="1"/>
</dbReference>
<proteinExistence type="predicted"/>
<accession>A0ABS5IFY3</accession>
<evidence type="ECO:0000313" key="3">
    <source>
        <dbReference type="EMBL" id="MBR9973325.1"/>
    </source>
</evidence>
<dbReference type="Gene3D" id="2.30.30.90">
    <property type="match status" value="1"/>
</dbReference>
<dbReference type="InterPro" id="IPR007167">
    <property type="entry name" value="Fe-transptr_FeoA-like"/>
</dbReference>
<evidence type="ECO:0000256" key="1">
    <source>
        <dbReference type="ARBA" id="ARBA00023004"/>
    </source>
</evidence>
<organism evidence="3 4">
    <name type="scientific">Magnetospirillum sulfuroxidans</name>
    <dbReference type="NCBI Taxonomy" id="611300"/>
    <lineage>
        <taxon>Bacteria</taxon>
        <taxon>Pseudomonadati</taxon>
        <taxon>Pseudomonadota</taxon>
        <taxon>Alphaproteobacteria</taxon>
        <taxon>Rhodospirillales</taxon>
        <taxon>Rhodospirillaceae</taxon>
        <taxon>Magnetospirillum</taxon>
    </lineage>
</organism>
<dbReference type="Pfam" id="PF04023">
    <property type="entry name" value="FeoA"/>
    <property type="match status" value="1"/>
</dbReference>
<dbReference type="InterPro" id="IPR008988">
    <property type="entry name" value="Transcriptional_repressor_C"/>
</dbReference>